<name>A0AAW9RTE6_9BACT</name>
<dbReference type="InterPro" id="IPR036237">
    <property type="entry name" value="Xyl_isomerase-like_sf"/>
</dbReference>
<dbReference type="AlphaFoldDB" id="A0AAW9RTE6"/>
<dbReference type="PANTHER" id="PTHR12110">
    <property type="entry name" value="HYDROXYPYRUVATE ISOMERASE"/>
    <property type="match status" value="1"/>
</dbReference>
<dbReference type="Proteomes" id="UP001403385">
    <property type="component" value="Unassembled WGS sequence"/>
</dbReference>
<evidence type="ECO:0000259" key="1">
    <source>
        <dbReference type="Pfam" id="PF01261"/>
    </source>
</evidence>
<reference evidence="2 3" key="1">
    <citation type="submission" date="2024-04" db="EMBL/GenBank/DDBJ databases">
        <title>Novel genus in family Flammeovirgaceae.</title>
        <authorList>
            <person name="Nguyen T.H."/>
            <person name="Vuong T.Q."/>
            <person name="Le H."/>
            <person name="Kim S.-G."/>
        </authorList>
    </citation>
    <scope>NUCLEOTIDE SEQUENCE [LARGE SCALE GENOMIC DNA]</scope>
    <source>
        <strain evidence="2 3">JCM 23209</strain>
    </source>
</reference>
<dbReference type="Gene3D" id="3.20.20.150">
    <property type="entry name" value="Divalent-metal-dependent TIM barrel enzymes"/>
    <property type="match status" value="1"/>
</dbReference>
<accession>A0AAW9RTE6</accession>
<dbReference type="SUPFAM" id="SSF51658">
    <property type="entry name" value="Xylose isomerase-like"/>
    <property type="match status" value="1"/>
</dbReference>
<sequence length="298" mass="33480">MFDESKVFFGITPTGWTNDDNPLIGADISFEQCVSEMALAGFVGCSVGHKYPTDIQELQSALNLRGLRVSEPWASLFFTMNEMYDQTITYFNRQLDFIKTMGGTDLVVAELGHAVHQQSVAVLPNSPTFTEDQWQSLITGLNEIGEIAYNQNMKVCYHPHVGTGVERKPEIDRLMESVDPNLVHLLLDTGHLYYAGENPLEITELYADRIKHCHLKDIRQEVLDSSIQRGLSFLQSVEEGVFTVPGDGVIDFQPIFQVLSDHGYEGWLVVEAEQDPEKATPLLYAQMARTYLKEVTGI</sequence>
<protein>
    <submittedName>
        <fullName evidence="2">Myo-inosose-2 dehydratase</fullName>
        <ecNumber evidence="2">4.2.1.44</ecNumber>
    </submittedName>
</protein>
<organism evidence="2 3">
    <name type="scientific">Rapidithrix thailandica</name>
    <dbReference type="NCBI Taxonomy" id="413964"/>
    <lineage>
        <taxon>Bacteria</taxon>
        <taxon>Pseudomonadati</taxon>
        <taxon>Bacteroidota</taxon>
        <taxon>Cytophagia</taxon>
        <taxon>Cytophagales</taxon>
        <taxon>Flammeovirgaceae</taxon>
        <taxon>Rapidithrix</taxon>
    </lineage>
</organism>
<dbReference type="NCBIfam" id="TIGR04379">
    <property type="entry name" value="myo_inos_iolE"/>
    <property type="match status" value="1"/>
</dbReference>
<dbReference type="Pfam" id="PF01261">
    <property type="entry name" value="AP_endonuc_2"/>
    <property type="match status" value="1"/>
</dbReference>
<dbReference type="InterPro" id="IPR013022">
    <property type="entry name" value="Xyl_isomerase-like_TIM-brl"/>
</dbReference>
<keyword evidence="3" id="KW-1185">Reference proteome</keyword>
<evidence type="ECO:0000313" key="3">
    <source>
        <dbReference type="Proteomes" id="UP001403385"/>
    </source>
</evidence>
<evidence type="ECO:0000313" key="2">
    <source>
        <dbReference type="EMBL" id="MEN7546310.1"/>
    </source>
</evidence>
<comment type="caution">
    <text evidence="2">The sequence shown here is derived from an EMBL/GenBank/DDBJ whole genome shotgun (WGS) entry which is preliminary data.</text>
</comment>
<dbReference type="InterPro" id="IPR030823">
    <property type="entry name" value="IolE/MocC"/>
</dbReference>
<dbReference type="PANTHER" id="PTHR12110:SF41">
    <property type="entry name" value="INOSOSE DEHYDRATASE"/>
    <property type="match status" value="1"/>
</dbReference>
<dbReference type="EC" id="4.2.1.44" evidence="2"/>
<keyword evidence="2" id="KW-0456">Lyase</keyword>
<feature type="domain" description="Xylose isomerase-like TIM barrel" evidence="1">
    <location>
        <begin position="51"/>
        <end position="279"/>
    </location>
</feature>
<gene>
    <name evidence="2" type="primary">iolE</name>
    <name evidence="2" type="ORF">AAG747_00230</name>
</gene>
<dbReference type="GO" id="GO:0050114">
    <property type="term" value="F:myo-inosose-2 dehydratase activity"/>
    <property type="evidence" value="ECO:0007669"/>
    <property type="project" value="UniProtKB-EC"/>
</dbReference>
<proteinExistence type="predicted"/>
<dbReference type="InterPro" id="IPR050312">
    <property type="entry name" value="IolE/XylAMocC-like"/>
</dbReference>
<dbReference type="EMBL" id="JBDKWZ010000001">
    <property type="protein sequence ID" value="MEN7546310.1"/>
    <property type="molecule type" value="Genomic_DNA"/>
</dbReference>
<dbReference type="RefSeq" id="WP_346819098.1">
    <property type="nucleotide sequence ID" value="NZ_JBDKWZ010000001.1"/>
</dbReference>